<evidence type="ECO:0000313" key="3">
    <source>
        <dbReference type="EMBL" id="MBA2226767.1"/>
    </source>
</evidence>
<dbReference type="EMBL" id="JACEFB010000008">
    <property type="protein sequence ID" value="MBA2226767.1"/>
    <property type="molecule type" value="Genomic_DNA"/>
</dbReference>
<keyword evidence="2" id="KW-0812">Transmembrane</keyword>
<feature type="transmembrane region" description="Helical" evidence="2">
    <location>
        <begin position="32"/>
        <end position="54"/>
    </location>
</feature>
<gene>
    <name evidence="3" type="ORF">H0921_11405</name>
</gene>
<dbReference type="RefSeq" id="WP_194538216.1">
    <property type="nucleotide sequence ID" value="NZ_JACEFB010000008.1"/>
</dbReference>
<name>A0A7V8VFB0_9BACT</name>
<comment type="caution">
    <text evidence="3">The sequence shown here is derived from an EMBL/GenBank/DDBJ whole genome shotgun (WGS) entry which is preliminary data.</text>
</comment>
<feature type="coiled-coil region" evidence="1">
    <location>
        <begin position="1016"/>
        <end position="1043"/>
    </location>
</feature>
<accession>A0A7V8VFB0</accession>
<sequence length="1146" mass="129172">MATSVPTPSSPTRLDERLVHPLEQLRGLIRRYVVIEGILAALIFLGGWYAFLLLVDYGVFKLFTWDWVVESGRWLRGAALTAALILLVALLVRRIIIRLTTELSYPSLALVLERHFPDLLGDRLITAVELADVERMARYGYSPAMIRQTIAEARELVGRVAVWEVFNWERLQRMAVWAIGLPLLTVLLSFAIHAVAVGGFQPRAAAWKLWHVTTLLVERDILLWDTPWPRRALLIPDEATAQGLRIARDGGAARLRAYSYRWVIADRNRPEGWRPLLWSDVTENWIGRSIPAIPFPLLGLPDEPNTRTALAGLAGAPLLPAPGSFPETNPTLPTDPSAWTVDELERRLFSKDEALQRRLRQAMGDQYGALLAVFHRLEALANDPAWGRTLRHLEVPAQVFYSYSGRRTAGSGPLAPEGHNAYVGEISGLKEDVRFVLKAEDFRTPPRPITLVPPPTLTLLTATTYEPAYLHHPAPQGRGYEALRGLRQRMPEQRLSLTGDKSILIVPSGTEVVLTATTEEPIVAAYVLPKVGRLPGAKPGSAAPVPLPLIDARADPDAPAAPPSGRTCVLEFRNEFRLTAPVECELELVNADGIRSRRELLIQVVDDQPPTVEIAPDIIRRVGNRYYVTPRAKIPFHPDSYLRDDHGLSKVEYLATFYPEESEFGQGLRAAHALRALAPLPVPGSPAPLEAAVMTHWAQRTTQQPPAQEAAFLLAKFYRLEQALRRETPEHLATLLQQPLSRENRDLVRTFKLRTEILPRRTTRSDGSLESFRWEVDGDYFDMSGLGLETPTGEVQQRYRVDLTIRATDTNFDTGPQTAITAEPLRLLVVSPADLLVEIGKEEEALAVKLDDALRRLNDAQRKYAYVRSVHESQRLDELDPARVRAKDCAQDLSKARELVQQVAREFRRIERECIVNQLEERTLIHYGTFTNRLDRVLGDNPLTISPEEDEQWRSGRLLPEQTFPEVETLQQRVLTSLEEGRLAEPLLVVQADNALQALYRELSKIRSILGEAQSKDRLIRELTALIERRERIRQELIRWRAELEADRFAKEPAIGPAGPVFLAKGESKRLKHTIRWRQYEEDELSIQLTVSQPQALQVPAQLKLNFETHQNEFDYEVRAGNIEGEFTITLTPKSGQPVTVKVTVK</sequence>
<feature type="transmembrane region" description="Helical" evidence="2">
    <location>
        <begin position="74"/>
        <end position="92"/>
    </location>
</feature>
<evidence type="ECO:0000313" key="4">
    <source>
        <dbReference type="Proteomes" id="UP000542342"/>
    </source>
</evidence>
<organism evidence="3 4">
    <name type="scientific">Thermogemmata fonticola</name>
    <dbReference type="NCBI Taxonomy" id="2755323"/>
    <lineage>
        <taxon>Bacteria</taxon>
        <taxon>Pseudomonadati</taxon>
        <taxon>Planctomycetota</taxon>
        <taxon>Planctomycetia</taxon>
        <taxon>Gemmatales</taxon>
        <taxon>Gemmataceae</taxon>
        <taxon>Thermogemmata</taxon>
    </lineage>
</organism>
<protein>
    <submittedName>
        <fullName evidence="3">Uncharacterized protein</fullName>
    </submittedName>
</protein>
<keyword evidence="2" id="KW-0472">Membrane</keyword>
<keyword evidence="1" id="KW-0175">Coiled coil</keyword>
<feature type="transmembrane region" description="Helical" evidence="2">
    <location>
        <begin position="175"/>
        <end position="196"/>
    </location>
</feature>
<dbReference type="Proteomes" id="UP000542342">
    <property type="component" value="Unassembled WGS sequence"/>
</dbReference>
<keyword evidence="4" id="KW-1185">Reference proteome</keyword>
<evidence type="ECO:0000256" key="2">
    <source>
        <dbReference type="SAM" id="Phobius"/>
    </source>
</evidence>
<evidence type="ECO:0000256" key="1">
    <source>
        <dbReference type="SAM" id="Coils"/>
    </source>
</evidence>
<keyword evidence="2" id="KW-1133">Transmembrane helix</keyword>
<dbReference type="AlphaFoldDB" id="A0A7V8VFB0"/>
<proteinExistence type="predicted"/>
<reference evidence="3 4" key="1">
    <citation type="submission" date="2020-07" db="EMBL/GenBank/DDBJ databases">
        <title>Thermogemmata thermophila gen. nov., sp. nov., a novel moderate thermophilic planctomycete from a Kamchatka hot spring.</title>
        <authorList>
            <person name="Elcheninov A.G."/>
            <person name="Podosokorskaya O.A."/>
            <person name="Kovaleva O.L."/>
            <person name="Novikov A."/>
            <person name="Bonch-Osmolovskaya E.A."/>
            <person name="Toshchakov S.V."/>
            <person name="Kublanov I.V."/>
        </authorList>
    </citation>
    <scope>NUCLEOTIDE SEQUENCE [LARGE SCALE GENOMIC DNA]</scope>
    <source>
        <strain evidence="3 4">2918</strain>
    </source>
</reference>